<evidence type="ECO:0000313" key="2">
    <source>
        <dbReference type="EMBL" id="GFR52751.1"/>
    </source>
</evidence>
<gene>
    <name evidence="2" type="ORF">Agub_g15350</name>
</gene>
<dbReference type="PANTHER" id="PTHR13452">
    <property type="entry name" value="THUMP DOMAIN CONTAINING PROTEIN 1-RELATED"/>
    <property type="match status" value="1"/>
</dbReference>
<feature type="region of interest" description="Disordered" evidence="1">
    <location>
        <begin position="1"/>
        <end position="43"/>
    </location>
</feature>
<dbReference type="PANTHER" id="PTHR13452:SF13">
    <property type="entry name" value="OS02G0672400 PROTEIN"/>
    <property type="match status" value="1"/>
</dbReference>
<evidence type="ECO:0000313" key="3">
    <source>
        <dbReference type="Proteomes" id="UP001054857"/>
    </source>
</evidence>
<feature type="region of interest" description="Disordered" evidence="1">
    <location>
        <begin position="95"/>
        <end position="182"/>
    </location>
</feature>
<accession>A0AAD3E2Y0</accession>
<protein>
    <submittedName>
        <fullName evidence="2">Uncharacterized protein</fullName>
    </submittedName>
</protein>
<name>A0AAD3E2Y0_9CHLO</name>
<dbReference type="AlphaFoldDB" id="A0AAD3E2Y0"/>
<dbReference type="Proteomes" id="UP001054857">
    <property type="component" value="Unassembled WGS sequence"/>
</dbReference>
<feature type="compositionally biased region" description="Low complexity" evidence="1">
    <location>
        <begin position="115"/>
        <end position="130"/>
    </location>
</feature>
<comment type="caution">
    <text evidence="2">The sequence shown here is derived from an EMBL/GenBank/DDBJ whole genome shotgun (WGS) entry which is preliminary data.</text>
</comment>
<sequence length="436" mass="45692">MTEKTSDSALERLKRDAEREMRRNLDDGRPSKRPKHEDGSPAFIPVDRYHYSVVGELEAGAKGFLITCNFRKEKSATREAVQLLRRHMPDHLFPQQQQEGQPEEQGQEGTKDQQQEGQQQEGQEGQLLGKDVGKQERRGVYQQRQRQQEVASDDEDDEEEEACAGGLSDATNAAGPVTAAETTSPSAFGLAKVGCRGVVLVRLSAAAASLVQPARLVGQLLREREAGELGQPRHCHRIIPLDATCALTAEGLTRAVATAADAYRRRRQADSAAIAAAAGDSDSANDVTPPFTYTVVYHSRATEPTAAADGGAAPSQAAGAATAATTGASNEPAAAAAAAAAAPGSVAAAAEDTSGGAHATETLSDRGRIISLAAAGMAAAFGGRAKVQLKNPQAALFVEAVPVAGRYFAGVSLLEQPLFVAKGKLLVKPLVTGKAR</sequence>
<dbReference type="GO" id="GO:0003723">
    <property type="term" value="F:RNA binding"/>
    <property type="evidence" value="ECO:0007669"/>
    <property type="project" value="InterPro"/>
</dbReference>
<keyword evidence="3" id="KW-1185">Reference proteome</keyword>
<proteinExistence type="predicted"/>
<feature type="non-terminal residue" evidence="2">
    <location>
        <position position="1"/>
    </location>
</feature>
<dbReference type="GO" id="GO:0006400">
    <property type="term" value="P:tRNA modification"/>
    <property type="evidence" value="ECO:0007669"/>
    <property type="project" value="InterPro"/>
</dbReference>
<feature type="compositionally biased region" description="Low complexity" evidence="1">
    <location>
        <begin position="140"/>
        <end position="150"/>
    </location>
</feature>
<feature type="compositionally biased region" description="Basic and acidic residues" evidence="1">
    <location>
        <begin position="1"/>
        <end position="39"/>
    </location>
</feature>
<evidence type="ECO:0000256" key="1">
    <source>
        <dbReference type="SAM" id="MobiDB-lite"/>
    </source>
</evidence>
<dbReference type="InterPro" id="IPR040183">
    <property type="entry name" value="THUMPD1-like"/>
</dbReference>
<organism evidence="2 3">
    <name type="scientific">Astrephomene gubernaculifera</name>
    <dbReference type="NCBI Taxonomy" id="47775"/>
    <lineage>
        <taxon>Eukaryota</taxon>
        <taxon>Viridiplantae</taxon>
        <taxon>Chlorophyta</taxon>
        <taxon>core chlorophytes</taxon>
        <taxon>Chlorophyceae</taxon>
        <taxon>CS clade</taxon>
        <taxon>Chlamydomonadales</taxon>
        <taxon>Astrephomenaceae</taxon>
        <taxon>Astrephomene</taxon>
    </lineage>
</organism>
<feature type="compositionally biased region" description="Acidic residues" evidence="1">
    <location>
        <begin position="151"/>
        <end position="162"/>
    </location>
</feature>
<reference evidence="2 3" key="1">
    <citation type="journal article" date="2021" name="Sci. Rep.">
        <title>Genome sequencing of the multicellular alga Astrephomene provides insights into convergent evolution of germ-soma differentiation.</title>
        <authorList>
            <person name="Yamashita S."/>
            <person name="Yamamoto K."/>
            <person name="Matsuzaki R."/>
            <person name="Suzuki S."/>
            <person name="Yamaguchi H."/>
            <person name="Hirooka S."/>
            <person name="Minakuchi Y."/>
            <person name="Miyagishima S."/>
            <person name="Kawachi M."/>
            <person name="Toyoda A."/>
            <person name="Nozaki H."/>
        </authorList>
    </citation>
    <scope>NUCLEOTIDE SEQUENCE [LARGE SCALE GENOMIC DNA]</scope>
    <source>
        <strain evidence="2 3">NIES-4017</strain>
    </source>
</reference>
<dbReference type="EMBL" id="BMAR01000070">
    <property type="protein sequence ID" value="GFR52751.1"/>
    <property type="molecule type" value="Genomic_DNA"/>
</dbReference>